<comment type="similarity">
    <text evidence="5">Belongs to the group II decarboxylase family. Sphingosine-1-phosphate lyase subfamily.</text>
</comment>
<name>A0A9Y1BLU3_9ARCH</name>
<proteinExistence type="inferred from homology"/>
<dbReference type="GO" id="GO:0019752">
    <property type="term" value="P:carboxylic acid metabolic process"/>
    <property type="evidence" value="ECO:0007669"/>
    <property type="project" value="InterPro"/>
</dbReference>
<dbReference type="EC" id="4.1.1.25" evidence="8"/>
<dbReference type="InterPro" id="IPR050477">
    <property type="entry name" value="GrpII_AminoAcid_Decarb"/>
</dbReference>
<reference evidence="8" key="1">
    <citation type="journal article" date="2022" name="Nat. Microbiol.">
        <title>Unique mobile elements and scalable gene flow at the prokaryote-eukaryote boundary revealed by circularized Asgard archaea genomes.</title>
        <authorList>
            <person name="Wu F."/>
            <person name="Speth D.R."/>
            <person name="Philosof A."/>
            <person name="Cremiere A."/>
            <person name="Narayanan A."/>
            <person name="Barco R.A."/>
            <person name="Connon S.A."/>
            <person name="Amend J.P."/>
            <person name="Antoshechkin I.A."/>
            <person name="Orphan V.J."/>
        </authorList>
    </citation>
    <scope>NUCLEOTIDE SEQUENCE</scope>
    <source>
        <strain evidence="8">PM71</strain>
    </source>
</reference>
<evidence type="ECO:0000256" key="2">
    <source>
        <dbReference type="ARBA" id="ARBA00022793"/>
    </source>
</evidence>
<dbReference type="InterPro" id="IPR002129">
    <property type="entry name" value="PyrdxlP-dep_de-COase"/>
</dbReference>
<dbReference type="Proteomes" id="UP001201020">
    <property type="component" value="Chromosome"/>
</dbReference>
<dbReference type="InterPro" id="IPR015422">
    <property type="entry name" value="PyrdxlP-dep_Trfase_small"/>
</dbReference>
<dbReference type="Gene3D" id="3.90.1150.10">
    <property type="entry name" value="Aspartate Aminotransferase, domain 1"/>
    <property type="match status" value="1"/>
</dbReference>
<dbReference type="InterPro" id="IPR015424">
    <property type="entry name" value="PyrdxlP-dep_Trfase"/>
</dbReference>
<evidence type="ECO:0000256" key="1">
    <source>
        <dbReference type="ARBA" id="ARBA00001933"/>
    </source>
</evidence>
<dbReference type="PANTHER" id="PTHR42735:SF6">
    <property type="entry name" value="SPHINGOSINE-1-PHOSPHATE LYASE 1"/>
    <property type="match status" value="1"/>
</dbReference>
<dbReference type="PANTHER" id="PTHR42735">
    <property type="match status" value="1"/>
</dbReference>
<evidence type="ECO:0000256" key="7">
    <source>
        <dbReference type="RuleBase" id="RU000382"/>
    </source>
</evidence>
<dbReference type="AlphaFoldDB" id="A0A9Y1BLU3"/>
<protein>
    <submittedName>
        <fullName evidence="8">Tyrosine decarboxylase MfnA</fullName>
        <ecNumber evidence="8">4.1.1.25</ecNumber>
    </submittedName>
</protein>
<organism evidence="8">
    <name type="scientific">Candidatus Heimdallarchaeum aukensis</name>
    <dbReference type="NCBI Taxonomy" id="2876573"/>
    <lineage>
        <taxon>Archaea</taxon>
        <taxon>Promethearchaeati</taxon>
        <taxon>Candidatus Heimdallarchaeota</taxon>
        <taxon>Candidatus Heimdallarchaeia (ex Rinke et al. 2021) (nom. nud.)</taxon>
        <taxon>Candidatus Heimdallarchaeales</taxon>
        <taxon>Candidatus Heimdallarchaeaceae</taxon>
        <taxon>Candidatus Heimdallarchaeum</taxon>
    </lineage>
</organism>
<feature type="modified residue" description="N6-(pyridoxal phosphate)lysine" evidence="6">
    <location>
        <position position="231"/>
    </location>
</feature>
<dbReference type="EMBL" id="CP084166">
    <property type="protein sequence ID" value="UJG41132.1"/>
    <property type="molecule type" value="Genomic_DNA"/>
</dbReference>
<dbReference type="Pfam" id="PF00282">
    <property type="entry name" value="Pyridoxal_deC"/>
    <property type="match status" value="1"/>
</dbReference>
<dbReference type="GO" id="GO:0004837">
    <property type="term" value="F:tyrosine decarboxylase activity"/>
    <property type="evidence" value="ECO:0007669"/>
    <property type="project" value="UniProtKB-EC"/>
</dbReference>
<evidence type="ECO:0000256" key="4">
    <source>
        <dbReference type="ARBA" id="ARBA00023239"/>
    </source>
</evidence>
<keyword evidence="2" id="KW-0210">Decarboxylase</keyword>
<dbReference type="GO" id="GO:0004068">
    <property type="term" value="F:aspartate 1-decarboxylase activity"/>
    <property type="evidence" value="ECO:0007669"/>
    <property type="project" value="TreeGrafter"/>
</dbReference>
<keyword evidence="4 7" id="KW-0456">Lyase</keyword>
<comment type="cofactor">
    <cofactor evidence="1 6 7">
        <name>pyridoxal 5'-phosphate</name>
        <dbReference type="ChEBI" id="CHEBI:597326"/>
    </cofactor>
</comment>
<accession>A0A9Y1BLU3</accession>
<keyword evidence="3 6" id="KW-0663">Pyridoxal phosphate</keyword>
<evidence type="ECO:0000256" key="5">
    <source>
        <dbReference type="ARBA" id="ARBA00038302"/>
    </source>
</evidence>
<dbReference type="NCBIfam" id="TIGR03812">
    <property type="entry name" value="tyr_de_CO2_Arch"/>
    <property type="match status" value="1"/>
</dbReference>
<evidence type="ECO:0000313" key="8">
    <source>
        <dbReference type="EMBL" id="UJG41132.1"/>
    </source>
</evidence>
<dbReference type="GO" id="GO:0030170">
    <property type="term" value="F:pyridoxal phosphate binding"/>
    <property type="evidence" value="ECO:0007669"/>
    <property type="project" value="InterPro"/>
</dbReference>
<dbReference type="GO" id="GO:0015937">
    <property type="term" value="P:coenzyme A biosynthetic process"/>
    <property type="evidence" value="ECO:0007669"/>
    <property type="project" value="TreeGrafter"/>
</dbReference>
<dbReference type="SUPFAM" id="SSF53383">
    <property type="entry name" value="PLP-dependent transferases"/>
    <property type="match status" value="1"/>
</dbReference>
<dbReference type="InterPro" id="IPR015421">
    <property type="entry name" value="PyrdxlP-dep_Trfase_major"/>
</dbReference>
<dbReference type="InterPro" id="IPR020931">
    <property type="entry name" value="MfnA"/>
</dbReference>
<sequence length="381" mass="42736">MREKIDEIIEFLKSELAEDCSYYSGKVFGSMSSYPDDDVVKVFTEFIEKNAGDANIFAGTAKIENKVINLLGTFFNNPTAGGNCVSGGSEANVVGLWAARNFFKERKNLAFLNGEYEIIAPETRHTSIAKAADILNLKLVEVPVNKDFEVEAKIVEEKISEKTIAIVGIAGNTVYGAIDNIEDLSLIALNNNCWLHVDAAFGGFAIPFLKNPPRFDFIFEGVKSLVADPHKNLGSPIPNGCILFRDLDHSKHIIHHLPYFSGKKTENRTIIGTKSGAAIIATYYLLNFKGIDWLKKRMKSAFENKDYLKQRLEKLGFEIFGKAQLNVLAAKPPDSIRKRRNELFKKGWRIGKYGDLWRFVVMPTISRENINELISVLEENC</sequence>
<evidence type="ECO:0000256" key="3">
    <source>
        <dbReference type="ARBA" id="ARBA00022898"/>
    </source>
</evidence>
<gene>
    <name evidence="8" type="primary">mfnA</name>
    <name evidence="8" type="ORF">K9W45_01405</name>
</gene>
<evidence type="ECO:0000256" key="6">
    <source>
        <dbReference type="PIRSR" id="PIRSR602129-50"/>
    </source>
</evidence>
<dbReference type="Gene3D" id="3.40.640.10">
    <property type="entry name" value="Type I PLP-dependent aspartate aminotransferase-like (Major domain)"/>
    <property type="match status" value="1"/>
</dbReference>